<evidence type="ECO:0000313" key="5">
    <source>
        <dbReference type="Proteomes" id="UP000326702"/>
    </source>
</evidence>
<evidence type="ECO:0000256" key="2">
    <source>
        <dbReference type="ARBA" id="ARBA00023002"/>
    </source>
</evidence>
<dbReference type="SUPFAM" id="SSF51735">
    <property type="entry name" value="NAD(P)-binding Rossmann-fold domains"/>
    <property type="match status" value="1"/>
</dbReference>
<dbReference type="PANTHER" id="PTHR44169:SF6">
    <property type="entry name" value="NADPH-DEPENDENT 1-ACYLDIHYDROXYACETONE PHOSPHATE REDUCTASE"/>
    <property type="match status" value="1"/>
</dbReference>
<dbReference type="AlphaFoldDB" id="A0A5P9QGA0"/>
<dbReference type="EC" id="1.1.1.30" evidence="4"/>
<dbReference type="Proteomes" id="UP000326702">
    <property type="component" value="Chromosome"/>
</dbReference>
<reference evidence="4 5" key="1">
    <citation type="submission" date="2019-10" db="EMBL/GenBank/DDBJ databases">
        <title>Genome sequence of Luteimicrobium xylanilyticum HY-24.</title>
        <authorList>
            <person name="Kim D.Y."/>
            <person name="Park H.-Y."/>
        </authorList>
    </citation>
    <scope>NUCLEOTIDE SEQUENCE [LARGE SCALE GENOMIC DNA]</scope>
    <source>
        <strain evidence="4 5">HY-24</strain>
    </source>
</reference>
<organism evidence="4 5">
    <name type="scientific">Luteimicrobium xylanilyticum</name>
    <dbReference type="NCBI Taxonomy" id="1133546"/>
    <lineage>
        <taxon>Bacteria</taxon>
        <taxon>Bacillati</taxon>
        <taxon>Actinomycetota</taxon>
        <taxon>Actinomycetes</taxon>
        <taxon>Micrococcales</taxon>
        <taxon>Luteimicrobium</taxon>
    </lineage>
</organism>
<keyword evidence="2 4" id="KW-0560">Oxidoreductase</keyword>
<gene>
    <name evidence="4" type="ORF">KDY119_03576</name>
</gene>
<proteinExistence type="inferred from homology"/>
<dbReference type="PANTHER" id="PTHR44169">
    <property type="entry name" value="NADPH-DEPENDENT 1-ACYLDIHYDROXYACETONE PHOSPHATE REDUCTASE"/>
    <property type="match status" value="1"/>
</dbReference>
<dbReference type="CDD" id="cd05374">
    <property type="entry name" value="17beta-HSD-like_SDR_c"/>
    <property type="match status" value="1"/>
</dbReference>
<dbReference type="PRINTS" id="PR00081">
    <property type="entry name" value="GDHRDH"/>
</dbReference>
<dbReference type="InterPro" id="IPR036291">
    <property type="entry name" value="NAD(P)-bd_dom_sf"/>
</dbReference>
<comment type="similarity">
    <text evidence="1 3">Belongs to the short-chain dehydrogenases/reductases (SDR) family.</text>
</comment>
<dbReference type="EMBL" id="CP045529">
    <property type="protein sequence ID" value="QFV00041.1"/>
    <property type="molecule type" value="Genomic_DNA"/>
</dbReference>
<dbReference type="NCBIfam" id="NF004826">
    <property type="entry name" value="PRK06182.1"/>
    <property type="match status" value="1"/>
</dbReference>
<dbReference type="Pfam" id="PF00106">
    <property type="entry name" value="adh_short"/>
    <property type="match status" value="1"/>
</dbReference>
<dbReference type="OrthoDB" id="9792003at2"/>
<dbReference type="KEGG" id="lxl:KDY119_03576"/>
<evidence type="ECO:0000256" key="3">
    <source>
        <dbReference type="RuleBase" id="RU000363"/>
    </source>
</evidence>
<keyword evidence="5" id="KW-1185">Reference proteome</keyword>
<dbReference type="RefSeq" id="WP_036955601.1">
    <property type="nucleotide sequence ID" value="NZ_BAABIH010000009.1"/>
</dbReference>
<dbReference type="Gene3D" id="3.40.50.720">
    <property type="entry name" value="NAD(P)-binding Rossmann-like Domain"/>
    <property type="match status" value="1"/>
</dbReference>
<dbReference type="PRINTS" id="PR00080">
    <property type="entry name" value="SDRFAMILY"/>
</dbReference>
<sequence>MSAKVALVTGGSSGIGEVTALRLQKAGFAVYAAARRTDRMASLREAGIHTIALDVTDEASAADAVRDVVQAEGRIDVLVNNAGYGSYGALEEVDLAEAQAQLDVNVLGLARLTQLVLPTMRAQGSGTIVNISSMGGRFATPMGAWYHASKFAVEGLSDALRLELNRFGIHVVLIEPGSIQTEWGSIAADKLRATSGHGPYAEQANAMAASLESSSRPGARMTSPADVVARAVTKAATARRPRTRYQIGFGARPMIWLSRVLPNRTFDTLIKRASSVPA</sequence>
<evidence type="ECO:0000256" key="1">
    <source>
        <dbReference type="ARBA" id="ARBA00006484"/>
    </source>
</evidence>
<accession>A0A5P9QGA0</accession>
<dbReference type="GO" id="GO:0003858">
    <property type="term" value="F:3-hydroxybutyrate dehydrogenase activity"/>
    <property type="evidence" value="ECO:0007669"/>
    <property type="project" value="UniProtKB-EC"/>
</dbReference>
<dbReference type="InterPro" id="IPR002347">
    <property type="entry name" value="SDR_fam"/>
</dbReference>
<protein>
    <submittedName>
        <fullName evidence="4">3-hydroxybutyrate dehydrogenase</fullName>
        <ecNumber evidence="4">1.1.1.30</ecNumber>
    </submittedName>
</protein>
<evidence type="ECO:0000313" key="4">
    <source>
        <dbReference type="EMBL" id="QFV00041.1"/>
    </source>
</evidence>
<name>A0A5P9QGA0_9MICO</name>